<name>B8IAH4_METNO</name>
<feature type="region of interest" description="Disordered" evidence="1">
    <location>
        <begin position="1"/>
        <end position="20"/>
    </location>
</feature>
<evidence type="ECO:0000256" key="1">
    <source>
        <dbReference type="SAM" id="MobiDB-lite"/>
    </source>
</evidence>
<dbReference type="EMBL" id="CP001349">
    <property type="protein sequence ID" value="ACL59237.1"/>
    <property type="molecule type" value="Genomic_DNA"/>
</dbReference>
<dbReference type="AlphaFoldDB" id="B8IAH4"/>
<evidence type="ECO:0000313" key="4">
    <source>
        <dbReference type="Proteomes" id="UP000008207"/>
    </source>
</evidence>
<keyword evidence="4" id="KW-1185">Reference proteome</keyword>
<accession>B8IAH4</accession>
<evidence type="ECO:0000313" key="3">
    <source>
        <dbReference type="EMBL" id="ACL59237.1"/>
    </source>
</evidence>
<reference evidence="3 4" key="1">
    <citation type="submission" date="2009-01" db="EMBL/GenBank/DDBJ databases">
        <title>Complete sequence of chromosome of Methylobacterium nodulans ORS 2060.</title>
        <authorList>
            <consortium name="US DOE Joint Genome Institute"/>
            <person name="Lucas S."/>
            <person name="Copeland A."/>
            <person name="Lapidus A."/>
            <person name="Glavina del Rio T."/>
            <person name="Dalin E."/>
            <person name="Tice H."/>
            <person name="Bruce D."/>
            <person name="Goodwin L."/>
            <person name="Pitluck S."/>
            <person name="Sims D."/>
            <person name="Brettin T."/>
            <person name="Detter J.C."/>
            <person name="Han C."/>
            <person name="Larimer F."/>
            <person name="Land M."/>
            <person name="Hauser L."/>
            <person name="Kyrpides N."/>
            <person name="Ivanova N."/>
            <person name="Marx C.J."/>
            <person name="Richardson P."/>
        </authorList>
    </citation>
    <scope>NUCLEOTIDE SEQUENCE [LARGE SCALE GENOMIC DNA]</scope>
    <source>
        <strain evidence="4">LMG 21967 / CNCM I-2342 / ORS 2060</strain>
    </source>
</reference>
<keyword evidence="2" id="KW-0472">Membrane</keyword>
<dbReference type="HOGENOM" id="CLU_2862718_0_0_5"/>
<keyword evidence="2" id="KW-0812">Transmembrane</keyword>
<organism evidence="3 4">
    <name type="scientific">Methylobacterium nodulans (strain LMG 21967 / CNCM I-2342 / ORS 2060)</name>
    <dbReference type="NCBI Taxonomy" id="460265"/>
    <lineage>
        <taxon>Bacteria</taxon>
        <taxon>Pseudomonadati</taxon>
        <taxon>Pseudomonadota</taxon>
        <taxon>Alphaproteobacteria</taxon>
        <taxon>Hyphomicrobiales</taxon>
        <taxon>Methylobacteriaceae</taxon>
        <taxon>Methylobacterium</taxon>
    </lineage>
</organism>
<protein>
    <submittedName>
        <fullName evidence="3">Uncharacterized protein</fullName>
    </submittedName>
</protein>
<dbReference type="KEGG" id="mno:Mnod_4366"/>
<evidence type="ECO:0000256" key="2">
    <source>
        <dbReference type="SAM" id="Phobius"/>
    </source>
</evidence>
<proteinExistence type="predicted"/>
<sequence>MSRVIARPTQAEHTRGRRTRNGWRPLEAMGLIGAGLLLLVIGTALSVADAIQGPGYEGPGYAAHFGGE</sequence>
<gene>
    <name evidence="3" type="ordered locus">Mnod_4366</name>
</gene>
<dbReference type="eggNOG" id="ENOG5030X0J">
    <property type="taxonomic scope" value="Bacteria"/>
</dbReference>
<feature type="transmembrane region" description="Helical" evidence="2">
    <location>
        <begin position="28"/>
        <end position="48"/>
    </location>
</feature>
<keyword evidence="2" id="KW-1133">Transmembrane helix</keyword>
<dbReference type="Proteomes" id="UP000008207">
    <property type="component" value="Chromosome"/>
</dbReference>